<evidence type="ECO:0000313" key="2">
    <source>
        <dbReference type="Proteomes" id="UP001529369"/>
    </source>
</evidence>
<dbReference type="Gene3D" id="3.40.30.10">
    <property type="entry name" value="Glutaredoxin"/>
    <property type="match status" value="1"/>
</dbReference>
<organism evidence="1 2">
    <name type="scientific">Paeniroseomonas aquatica</name>
    <dbReference type="NCBI Taxonomy" id="373043"/>
    <lineage>
        <taxon>Bacteria</taxon>
        <taxon>Pseudomonadati</taxon>
        <taxon>Pseudomonadota</taxon>
        <taxon>Alphaproteobacteria</taxon>
        <taxon>Acetobacterales</taxon>
        <taxon>Acetobacteraceae</taxon>
        <taxon>Paeniroseomonas</taxon>
    </lineage>
</organism>
<keyword evidence="2" id="KW-1185">Reference proteome</keyword>
<gene>
    <name evidence="1" type="ORF">QWZ14_08050</name>
</gene>
<sequence length="122" mass="14019">MRQRGILFALGIFIATLYPVPGRAAELLMVTTVGCPWCAKWEQELGHIYPRTPEGRRAPLRRAELRGFAEPLVLLDRLVYTPTFVLIDQGREIGRIVGYQNEDAFWGLLDRLIRQLDDRSTH</sequence>
<evidence type="ECO:0000313" key="1">
    <source>
        <dbReference type="EMBL" id="MDN3564318.1"/>
    </source>
</evidence>
<dbReference type="RefSeq" id="WP_290316113.1">
    <property type="nucleotide sequence ID" value="NZ_JAUFPN010000076.1"/>
</dbReference>
<accession>A0ABT8A3R9</accession>
<dbReference type="Proteomes" id="UP001529369">
    <property type="component" value="Unassembled WGS sequence"/>
</dbReference>
<dbReference type="InterPro" id="IPR036249">
    <property type="entry name" value="Thioredoxin-like_sf"/>
</dbReference>
<protein>
    <submittedName>
        <fullName evidence="1">Thioredoxin family protein</fullName>
    </submittedName>
</protein>
<reference evidence="2" key="1">
    <citation type="journal article" date="2019" name="Int. J. Syst. Evol. Microbiol.">
        <title>The Global Catalogue of Microorganisms (GCM) 10K type strain sequencing project: providing services to taxonomists for standard genome sequencing and annotation.</title>
        <authorList>
            <consortium name="The Broad Institute Genomics Platform"/>
            <consortium name="The Broad Institute Genome Sequencing Center for Infectious Disease"/>
            <person name="Wu L."/>
            <person name="Ma J."/>
        </authorList>
    </citation>
    <scope>NUCLEOTIDE SEQUENCE [LARGE SCALE GENOMIC DNA]</scope>
    <source>
        <strain evidence="2">CECT 7131</strain>
    </source>
</reference>
<comment type="caution">
    <text evidence="1">The sequence shown here is derived from an EMBL/GenBank/DDBJ whole genome shotgun (WGS) entry which is preliminary data.</text>
</comment>
<name>A0ABT8A3R9_9PROT</name>
<dbReference type="SUPFAM" id="SSF52833">
    <property type="entry name" value="Thioredoxin-like"/>
    <property type="match status" value="1"/>
</dbReference>
<dbReference type="EMBL" id="JAUFPN010000076">
    <property type="protein sequence ID" value="MDN3564318.1"/>
    <property type="molecule type" value="Genomic_DNA"/>
</dbReference>
<proteinExistence type="predicted"/>